<dbReference type="GO" id="GO:0046872">
    <property type="term" value="F:metal ion binding"/>
    <property type="evidence" value="ECO:0007669"/>
    <property type="project" value="UniProtKB-KW"/>
</dbReference>
<dbReference type="InterPro" id="IPR025877">
    <property type="entry name" value="MobA-like_NTP_Trfase"/>
</dbReference>
<dbReference type="RefSeq" id="WP_082013609.1">
    <property type="nucleotide sequence ID" value="NZ_CP094242.1"/>
</dbReference>
<evidence type="ECO:0000256" key="6">
    <source>
        <dbReference type="ARBA" id="ARBA00023134"/>
    </source>
</evidence>
<reference evidence="10 12" key="2">
    <citation type="submission" date="2022-03" db="EMBL/GenBank/DDBJ databases">
        <title>Genome sequencing of Morococcus cerebrosus.</title>
        <authorList>
            <person name="Baek M.-G."/>
            <person name="Yi H."/>
        </authorList>
    </citation>
    <scope>NUCLEOTIDE SEQUENCE [LARGE SCALE GENOMIC DNA]</scope>
    <source>
        <strain evidence="10 12">CIP 81.93</strain>
    </source>
</reference>
<dbReference type="AlphaFoldDB" id="A0A0C1GSE8"/>
<dbReference type="Gene3D" id="3.90.550.10">
    <property type="entry name" value="Spore Coat Polysaccharide Biosynthesis Protein SpsA, Chain A"/>
    <property type="match status" value="1"/>
</dbReference>
<dbReference type="EMBL" id="CP094242">
    <property type="protein sequence ID" value="UNV87692.1"/>
    <property type="molecule type" value="Genomic_DNA"/>
</dbReference>
<dbReference type="PATRIC" id="fig|1056807.3.peg.985"/>
<protein>
    <submittedName>
        <fullName evidence="10">Molybdenum cofactor guanylyltransferase</fullName>
    </submittedName>
    <submittedName>
        <fullName evidence="9">Putative molybdopterin-guanine dinucleotide biosynthesis protein A</fullName>
    </submittedName>
</protein>
<keyword evidence="7" id="KW-0501">Molybdenum cofactor biosynthesis</keyword>
<evidence type="ECO:0000259" key="8">
    <source>
        <dbReference type="Pfam" id="PF12804"/>
    </source>
</evidence>
<accession>A0A0C1GSE8</accession>
<evidence type="ECO:0000256" key="4">
    <source>
        <dbReference type="ARBA" id="ARBA00022741"/>
    </source>
</evidence>
<evidence type="ECO:0000313" key="10">
    <source>
        <dbReference type="EMBL" id="UNV87692.1"/>
    </source>
</evidence>
<dbReference type="CDD" id="cd02503">
    <property type="entry name" value="MobA"/>
    <property type="match status" value="1"/>
</dbReference>
<evidence type="ECO:0000313" key="12">
    <source>
        <dbReference type="Proteomes" id="UP000829504"/>
    </source>
</evidence>
<sequence length="210" mass="22951">MAGVTAARYEPLLILCGGLSSRMGTPKALLPFDGVSLIHKLIKQTHPNRPVWLAAAGQIYPDTGRAYYLNDALPERQGPLAAILPALKQAHRQGEAGIYVLACDTLLRPEVVIELLSEGSYQPFWQQGITLLADADSGRPHPLMSHWPVALRHDLQTYLTQGKRKVTAWLDTQLCQTIGMPDAWQAVSNFNTPADFEHAVAAAKALPEVV</sequence>
<evidence type="ECO:0000313" key="11">
    <source>
        <dbReference type="Proteomes" id="UP000031390"/>
    </source>
</evidence>
<dbReference type="Proteomes" id="UP000829504">
    <property type="component" value="Chromosome"/>
</dbReference>
<name>A0A0C1GSE8_9NEIS</name>
<gene>
    <name evidence="9" type="ORF">MCC93_10200</name>
    <name evidence="10" type="ORF">MON37_01745</name>
</gene>
<dbReference type="InterPro" id="IPR013482">
    <property type="entry name" value="Molybde_CF_guanTrfase"/>
</dbReference>
<dbReference type="GO" id="GO:0016779">
    <property type="term" value="F:nucleotidyltransferase activity"/>
    <property type="evidence" value="ECO:0007669"/>
    <property type="project" value="UniProtKB-KW"/>
</dbReference>
<keyword evidence="6" id="KW-0342">GTP-binding</keyword>
<keyword evidence="12" id="KW-1185">Reference proteome</keyword>
<evidence type="ECO:0000256" key="1">
    <source>
        <dbReference type="ARBA" id="ARBA00022490"/>
    </source>
</evidence>
<evidence type="ECO:0000313" key="9">
    <source>
        <dbReference type="EMBL" id="KIC09205.1"/>
    </source>
</evidence>
<proteinExistence type="predicted"/>
<evidence type="ECO:0000256" key="2">
    <source>
        <dbReference type="ARBA" id="ARBA00022679"/>
    </source>
</evidence>
<dbReference type="GO" id="GO:0005525">
    <property type="term" value="F:GTP binding"/>
    <property type="evidence" value="ECO:0007669"/>
    <property type="project" value="UniProtKB-KW"/>
</dbReference>
<dbReference type="SUPFAM" id="SSF53448">
    <property type="entry name" value="Nucleotide-diphospho-sugar transferases"/>
    <property type="match status" value="1"/>
</dbReference>
<dbReference type="GO" id="GO:0006777">
    <property type="term" value="P:Mo-molybdopterin cofactor biosynthetic process"/>
    <property type="evidence" value="ECO:0007669"/>
    <property type="project" value="UniProtKB-KW"/>
</dbReference>
<dbReference type="EMBL" id="JUFZ01000039">
    <property type="protein sequence ID" value="KIC09205.1"/>
    <property type="molecule type" value="Genomic_DNA"/>
</dbReference>
<dbReference type="PANTHER" id="PTHR19136:SF81">
    <property type="entry name" value="MOLYBDENUM COFACTOR GUANYLYLTRANSFERASE"/>
    <property type="match status" value="1"/>
</dbReference>
<reference evidence="9 11" key="1">
    <citation type="submission" date="2014-12" db="EMBL/GenBank/DDBJ databases">
        <title>Genome sequence of Morococcus cerebrosus.</title>
        <authorList>
            <person name="Shin S.-K."/>
            <person name="Yi H."/>
        </authorList>
    </citation>
    <scope>NUCLEOTIDE SEQUENCE [LARGE SCALE GENOMIC DNA]</scope>
    <source>
        <strain evidence="9 11">CIP 81.93</strain>
    </source>
</reference>
<evidence type="ECO:0000256" key="3">
    <source>
        <dbReference type="ARBA" id="ARBA00022723"/>
    </source>
</evidence>
<keyword evidence="3" id="KW-0479">Metal-binding</keyword>
<keyword evidence="10" id="KW-0548">Nucleotidyltransferase</keyword>
<evidence type="ECO:0000256" key="7">
    <source>
        <dbReference type="ARBA" id="ARBA00023150"/>
    </source>
</evidence>
<dbReference type="InterPro" id="IPR029044">
    <property type="entry name" value="Nucleotide-diphossugar_trans"/>
</dbReference>
<organism evidence="9 11">
    <name type="scientific">Morococcus cerebrosus</name>
    <dbReference type="NCBI Taxonomy" id="1056807"/>
    <lineage>
        <taxon>Bacteria</taxon>
        <taxon>Pseudomonadati</taxon>
        <taxon>Pseudomonadota</taxon>
        <taxon>Betaproteobacteria</taxon>
        <taxon>Neisseriales</taxon>
        <taxon>Neisseriaceae</taxon>
        <taxon>Morococcus</taxon>
    </lineage>
</organism>
<dbReference type="Pfam" id="PF12804">
    <property type="entry name" value="NTP_transf_3"/>
    <property type="match status" value="1"/>
</dbReference>
<dbReference type="Proteomes" id="UP000031390">
    <property type="component" value="Unassembled WGS sequence"/>
</dbReference>
<evidence type="ECO:0000256" key="5">
    <source>
        <dbReference type="ARBA" id="ARBA00022842"/>
    </source>
</evidence>
<keyword evidence="1" id="KW-0963">Cytoplasm</keyword>
<feature type="domain" description="MobA-like NTP transferase" evidence="8">
    <location>
        <begin position="13"/>
        <end position="170"/>
    </location>
</feature>
<keyword evidence="5" id="KW-0460">Magnesium</keyword>
<keyword evidence="4" id="KW-0547">Nucleotide-binding</keyword>
<keyword evidence="2" id="KW-0808">Transferase</keyword>
<dbReference type="PANTHER" id="PTHR19136">
    <property type="entry name" value="MOLYBDENUM COFACTOR GUANYLYLTRANSFERASE"/>
    <property type="match status" value="1"/>
</dbReference>